<sequence>MGNGFFKHPHPGHFNKEEQRWYCSCLNGPQPAIKLQVKKEGPNKGRYFYTCREPKDPGAIPGQCGFWLWEDRAKEREKEAESRPVQRRSNCMPDLRQRIPRLPWFPPYGEGWGFVDDPYYDNWENPAASADDRSSVKVKEEDTDDQAGGLSAMRSPGRKRPAAAATIVEEDYGDFEPDLERQLVQIVDSSPLRPSQQLRRAGDAPVPAPVLSQVRTGNATMTAVQQPGTHTPSPQRTYDVSASMLTPTSRGNSSSAAAEPGPTKRIKFDARQPATTTRASTSSTTSSQTLPRSLQTTPTANRLSTTTGPGPGDDYQITTEILGILSNERQVSNATRQVIRDKLNTYALRMRGVERGRDMTRAALKAKEANEAELRARIEELERERKVANDKIRALRDGLGELLVDDVDSGVDANRGERS</sequence>
<proteinExistence type="predicted"/>
<feature type="compositionally biased region" description="Polar residues" evidence="6">
    <location>
        <begin position="298"/>
        <end position="308"/>
    </location>
</feature>
<evidence type="ECO:0000313" key="8">
    <source>
        <dbReference type="EMBL" id="KAK3397978.1"/>
    </source>
</evidence>
<keyword evidence="3" id="KW-0862">Zinc</keyword>
<evidence type="ECO:0000256" key="4">
    <source>
        <dbReference type="PROSITE-ProRule" id="PRU01343"/>
    </source>
</evidence>
<reference evidence="8" key="2">
    <citation type="submission" date="2023-07" db="EMBL/GenBank/DDBJ databases">
        <authorList>
            <consortium name="Lawrence Berkeley National Laboratory"/>
            <person name="Haridas S."/>
            <person name="Hensen N."/>
            <person name="Bonometti L."/>
            <person name="Westerberg I."/>
            <person name="Brannstrom I.O."/>
            <person name="Guillou S."/>
            <person name="Cros-Aarteil S."/>
            <person name="Calhoun S."/>
            <person name="Kuo A."/>
            <person name="Mondo S."/>
            <person name="Pangilinan J."/>
            <person name="Riley R."/>
            <person name="LaButti K."/>
            <person name="Andreopoulos B."/>
            <person name="Lipzen A."/>
            <person name="Chen C."/>
            <person name="Yanf M."/>
            <person name="Daum C."/>
            <person name="Ng V."/>
            <person name="Clum A."/>
            <person name="Steindorff A."/>
            <person name="Ohm R."/>
            <person name="Martin F."/>
            <person name="Silar P."/>
            <person name="Natvig D."/>
            <person name="Lalanne C."/>
            <person name="Gautier V."/>
            <person name="Ament-velasquez S.L."/>
            <person name="Kruys A."/>
            <person name="Hutchinson M.I."/>
            <person name="Powell A.J."/>
            <person name="Barry K."/>
            <person name="Miller A.N."/>
            <person name="Grigoriev I.V."/>
            <person name="Debuchy R."/>
            <person name="Gladieux P."/>
            <person name="Thoren M.H."/>
            <person name="Johannesson H."/>
        </authorList>
    </citation>
    <scope>NUCLEOTIDE SEQUENCE</scope>
    <source>
        <strain evidence="8">FGSC 1904</strain>
    </source>
</reference>
<dbReference type="PROSITE" id="PS51999">
    <property type="entry name" value="ZF_GRF"/>
    <property type="match status" value="1"/>
</dbReference>
<evidence type="ECO:0000256" key="1">
    <source>
        <dbReference type="ARBA" id="ARBA00022723"/>
    </source>
</evidence>
<dbReference type="Proteomes" id="UP001281003">
    <property type="component" value="Unassembled WGS sequence"/>
</dbReference>
<evidence type="ECO:0000256" key="6">
    <source>
        <dbReference type="SAM" id="MobiDB-lite"/>
    </source>
</evidence>
<evidence type="ECO:0000313" key="9">
    <source>
        <dbReference type="Proteomes" id="UP001281003"/>
    </source>
</evidence>
<dbReference type="Pfam" id="PF06839">
    <property type="entry name" value="Zn_ribbon_GRF"/>
    <property type="match status" value="1"/>
</dbReference>
<dbReference type="InterPro" id="IPR010666">
    <property type="entry name" value="Znf_GRF"/>
</dbReference>
<feature type="region of interest" description="Disordered" evidence="6">
    <location>
        <begin position="244"/>
        <end position="315"/>
    </location>
</feature>
<feature type="region of interest" description="Disordered" evidence="6">
    <location>
        <begin position="125"/>
        <end position="162"/>
    </location>
</feature>
<protein>
    <recommendedName>
        <fullName evidence="7">GRF-type domain-containing protein</fullName>
    </recommendedName>
</protein>
<evidence type="ECO:0000256" key="5">
    <source>
        <dbReference type="SAM" id="Coils"/>
    </source>
</evidence>
<feature type="compositionally biased region" description="Basic and acidic residues" evidence="6">
    <location>
        <begin position="130"/>
        <end position="140"/>
    </location>
</feature>
<dbReference type="AlphaFoldDB" id="A0AAE0PDJ9"/>
<feature type="compositionally biased region" description="Low complexity" evidence="6">
    <location>
        <begin position="271"/>
        <end position="297"/>
    </location>
</feature>
<comment type="caution">
    <text evidence="8">The sequence shown here is derived from an EMBL/GenBank/DDBJ whole genome shotgun (WGS) entry which is preliminary data.</text>
</comment>
<evidence type="ECO:0000259" key="7">
    <source>
        <dbReference type="PROSITE" id="PS51999"/>
    </source>
</evidence>
<organism evidence="8 9">
    <name type="scientific">Sordaria brevicollis</name>
    <dbReference type="NCBI Taxonomy" id="83679"/>
    <lineage>
        <taxon>Eukaryota</taxon>
        <taxon>Fungi</taxon>
        <taxon>Dikarya</taxon>
        <taxon>Ascomycota</taxon>
        <taxon>Pezizomycotina</taxon>
        <taxon>Sordariomycetes</taxon>
        <taxon>Sordariomycetidae</taxon>
        <taxon>Sordariales</taxon>
        <taxon>Sordariaceae</taxon>
        <taxon>Sordaria</taxon>
    </lineage>
</organism>
<feature type="region of interest" description="Disordered" evidence="6">
    <location>
        <begin position="188"/>
        <end position="209"/>
    </location>
</feature>
<accession>A0AAE0PDJ9</accession>
<feature type="domain" description="GRF-type" evidence="7">
    <location>
        <begin position="25"/>
        <end position="73"/>
    </location>
</feature>
<keyword evidence="5" id="KW-0175">Coiled coil</keyword>
<evidence type="ECO:0000256" key="2">
    <source>
        <dbReference type="ARBA" id="ARBA00022771"/>
    </source>
</evidence>
<feature type="compositionally biased region" description="Polar residues" evidence="6">
    <location>
        <begin position="244"/>
        <end position="256"/>
    </location>
</feature>
<gene>
    <name evidence="8" type="ORF">B0T20DRAFT_413862</name>
</gene>
<dbReference type="EMBL" id="JAUTDP010000007">
    <property type="protein sequence ID" value="KAK3397978.1"/>
    <property type="molecule type" value="Genomic_DNA"/>
</dbReference>
<keyword evidence="2 4" id="KW-0863">Zinc-finger</keyword>
<keyword evidence="9" id="KW-1185">Reference proteome</keyword>
<name>A0AAE0PDJ9_SORBR</name>
<reference evidence="8" key="1">
    <citation type="journal article" date="2023" name="Mol. Phylogenet. Evol.">
        <title>Genome-scale phylogeny and comparative genomics of the fungal order Sordariales.</title>
        <authorList>
            <person name="Hensen N."/>
            <person name="Bonometti L."/>
            <person name="Westerberg I."/>
            <person name="Brannstrom I.O."/>
            <person name="Guillou S."/>
            <person name="Cros-Aarteil S."/>
            <person name="Calhoun S."/>
            <person name="Haridas S."/>
            <person name="Kuo A."/>
            <person name="Mondo S."/>
            <person name="Pangilinan J."/>
            <person name="Riley R."/>
            <person name="LaButti K."/>
            <person name="Andreopoulos B."/>
            <person name="Lipzen A."/>
            <person name="Chen C."/>
            <person name="Yan M."/>
            <person name="Daum C."/>
            <person name="Ng V."/>
            <person name="Clum A."/>
            <person name="Steindorff A."/>
            <person name="Ohm R.A."/>
            <person name="Martin F."/>
            <person name="Silar P."/>
            <person name="Natvig D.O."/>
            <person name="Lalanne C."/>
            <person name="Gautier V."/>
            <person name="Ament-Velasquez S.L."/>
            <person name="Kruys A."/>
            <person name="Hutchinson M.I."/>
            <person name="Powell A.J."/>
            <person name="Barry K."/>
            <person name="Miller A.N."/>
            <person name="Grigoriev I.V."/>
            <person name="Debuchy R."/>
            <person name="Gladieux P."/>
            <person name="Hiltunen Thoren M."/>
            <person name="Johannesson H."/>
        </authorList>
    </citation>
    <scope>NUCLEOTIDE SEQUENCE</scope>
    <source>
        <strain evidence="8">FGSC 1904</strain>
    </source>
</reference>
<dbReference type="GO" id="GO:0008270">
    <property type="term" value="F:zinc ion binding"/>
    <property type="evidence" value="ECO:0007669"/>
    <property type="project" value="UniProtKB-KW"/>
</dbReference>
<keyword evidence="1" id="KW-0479">Metal-binding</keyword>
<feature type="coiled-coil region" evidence="5">
    <location>
        <begin position="364"/>
        <end position="398"/>
    </location>
</feature>
<evidence type="ECO:0000256" key="3">
    <source>
        <dbReference type="ARBA" id="ARBA00022833"/>
    </source>
</evidence>